<evidence type="ECO:0000259" key="1">
    <source>
        <dbReference type="PROSITE" id="PS51186"/>
    </source>
</evidence>
<dbReference type="AlphaFoldDB" id="A0A8E7EIH9"/>
<dbReference type="Gene3D" id="3.40.630.30">
    <property type="match status" value="1"/>
</dbReference>
<keyword evidence="3" id="KW-1185">Reference proteome</keyword>
<dbReference type="KEGG" id="mrtj:KHC33_12290"/>
<organism evidence="2 3">
    <name type="scientific">Methanospirillum purgamenti</name>
    <dbReference type="NCBI Taxonomy" id="2834276"/>
    <lineage>
        <taxon>Archaea</taxon>
        <taxon>Methanobacteriati</taxon>
        <taxon>Methanobacteriota</taxon>
        <taxon>Stenosarchaea group</taxon>
        <taxon>Methanomicrobia</taxon>
        <taxon>Methanomicrobiales</taxon>
        <taxon>Methanospirillaceae</taxon>
        <taxon>Methanospirillum</taxon>
    </lineage>
</organism>
<dbReference type="GeneID" id="65565879"/>
<keyword evidence="2" id="KW-0808">Transferase</keyword>
<evidence type="ECO:0000313" key="3">
    <source>
        <dbReference type="Proteomes" id="UP000680656"/>
    </source>
</evidence>
<sequence length="144" mass="16526">MSDEYSIDVVNECKPDEMRTLFESGDWWEPAWDDSILCEIVHRSFAFVVATDSKNRWIGMGRIISDGVSDAYLQDIVVLPEWRGKGIGTALVKKLMLICTHANLGWIGIIAEPETEFFYRRFGFAKMNGYTPMRYEGSSPLNRF</sequence>
<dbReference type="Pfam" id="PF13508">
    <property type="entry name" value="Acetyltransf_7"/>
    <property type="match status" value="1"/>
</dbReference>
<dbReference type="PANTHER" id="PTHR43233:SF1">
    <property type="entry name" value="FAMILY N-ACETYLTRANSFERASE, PUTATIVE (AFU_ORTHOLOGUE AFUA_6G03350)-RELATED"/>
    <property type="match status" value="1"/>
</dbReference>
<keyword evidence="2" id="KW-0012">Acyltransferase</keyword>
<dbReference type="EC" id="2.3.1.-" evidence="2"/>
<protein>
    <submittedName>
        <fullName evidence="2">GNAT family N-acetyltransferase</fullName>
        <ecNumber evidence="2">2.3.1.-</ecNumber>
    </submittedName>
</protein>
<gene>
    <name evidence="2" type="ORF">KHC33_12290</name>
</gene>
<dbReference type="PROSITE" id="PS51186">
    <property type="entry name" value="GNAT"/>
    <property type="match status" value="1"/>
</dbReference>
<proteinExistence type="predicted"/>
<dbReference type="InterPro" id="IPR000182">
    <property type="entry name" value="GNAT_dom"/>
</dbReference>
<dbReference type="PANTHER" id="PTHR43233">
    <property type="entry name" value="FAMILY N-ACETYLTRANSFERASE, PUTATIVE (AFU_ORTHOLOGUE AFUA_6G03350)-RELATED"/>
    <property type="match status" value="1"/>
</dbReference>
<dbReference type="RefSeq" id="WP_214418926.1">
    <property type="nucleotide sequence ID" value="NZ_CP075546.1"/>
</dbReference>
<dbReference type="EMBL" id="CP075546">
    <property type="protein sequence ID" value="QVV88109.1"/>
    <property type="molecule type" value="Genomic_DNA"/>
</dbReference>
<dbReference type="SUPFAM" id="SSF55729">
    <property type="entry name" value="Acyl-CoA N-acyltransferases (Nat)"/>
    <property type="match status" value="1"/>
</dbReference>
<dbReference type="GO" id="GO:0016747">
    <property type="term" value="F:acyltransferase activity, transferring groups other than amino-acyl groups"/>
    <property type="evidence" value="ECO:0007669"/>
    <property type="project" value="InterPro"/>
</dbReference>
<dbReference type="InterPro" id="IPR016181">
    <property type="entry name" value="Acyl_CoA_acyltransferase"/>
</dbReference>
<feature type="domain" description="N-acetyltransferase" evidence="1">
    <location>
        <begin position="8"/>
        <end position="142"/>
    </location>
</feature>
<reference evidence="2 3" key="1">
    <citation type="submission" date="2021-05" db="EMBL/GenBank/DDBJ databases">
        <title>A novel Methanospirillum isolate from a pyrite-forming mixed culture.</title>
        <authorList>
            <person name="Bunk B."/>
            <person name="Sproer C."/>
            <person name="Spring S."/>
            <person name="Pester M."/>
        </authorList>
    </citation>
    <scope>NUCLEOTIDE SEQUENCE [LARGE SCALE GENOMIC DNA]</scope>
    <source>
        <strain evidence="2 3">J.3.6.1-F.2.7.3</strain>
    </source>
</reference>
<name>A0A8E7EIH9_9EURY</name>
<dbReference type="CDD" id="cd04301">
    <property type="entry name" value="NAT_SF"/>
    <property type="match status" value="1"/>
</dbReference>
<dbReference type="Proteomes" id="UP000680656">
    <property type="component" value="Chromosome"/>
</dbReference>
<evidence type="ECO:0000313" key="2">
    <source>
        <dbReference type="EMBL" id="QVV88109.1"/>
    </source>
</evidence>
<accession>A0A8E7EIH9</accession>
<dbReference type="InterPro" id="IPR053144">
    <property type="entry name" value="Acetyltransferase_Butenolide"/>
</dbReference>